<dbReference type="Ensembl" id="ENSCVAT00000027730.1">
    <property type="protein sequence ID" value="ENSCVAP00000032170.1"/>
    <property type="gene ID" value="ENSCVAG00000022014.1"/>
</dbReference>
<accession>A0A3Q2GR00</accession>
<dbReference type="Proteomes" id="UP000265020">
    <property type="component" value="Unassembled WGS sequence"/>
</dbReference>
<reference evidence="1" key="2">
    <citation type="submission" date="2025-09" db="UniProtKB">
        <authorList>
            <consortium name="Ensembl"/>
        </authorList>
    </citation>
    <scope>IDENTIFICATION</scope>
</reference>
<dbReference type="OMA" id="HVRVECA"/>
<evidence type="ECO:0000313" key="1">
    <source>
        <dbReference type="Ensembl" id="ENSCVAP00000032170.1"/>
    </source>
</evidence>
<protein>
    <submittedName>
        <fullName evidence="1">Uncharacterized protein</fullName>
    </submittedName>
</protein>
<dbReference type="GeneTree" id="ENSGT00980000198976"/>
<proteinExistence type="predicted"/>
<reference evidence="1" key="1">
    <citation type="submission" date="2025-08" db="UniProtKB">
        <authorList>
            <consortium name="Ensembl"/>
        </authorList>
    </citation>
    <scope>IDENTIFICATION</scope>
</reference>
<name>A0A3Q2GR00_CYPVA</name>
<evidence type="ECO:0000313" key="2">
    <source>
        <dbReference type="Proteomes" id="UP000265020"/>
    </source>
</evidence>
<keyword evidence="2" id="KW-1185">Reference proteome</keyword>
<dbReference type="AlphaFoldDB" id="A0A3Q2GR00"/>
<sequence>MHVPVRRLLLPVQRLLQDKLCKLISVRLSLNIQVKVVVGCDIISAQRVGPDVRVESALQRKPGARSCAFRDLYRDVCLREAWWIVVYWVFQKHLHIKLAAGTLLADLLPVNFLVNEKDAVLQIDLQVWRPRAGYNLEAPRGHFGEVNPQVFGDVPHQGAMLCLLRDGVADLRERSISKGPIFVPALNYPMFN</sequence>
<organism evidence="1 2">
    <name type="scientific">Cyprinodon variegatus</name>
    <name type="common">Sheepshead minnow</name>
    <dbReference type="NCBI Taxonomy" id="28743"/>
    <lineage>
        <taxon>Eukaryota</taxon>
        <taxon>Metazoa</taxon>
        <taxon>Chordata</taxon>
        <taxon>Craniata</taxon>
        <taxon>Vertebrata</taxon>
        <taxon>Euteleostomi</taxon>
        <taxon>Actinopterygii</taxon>
        <taxon>Neopterygii</taxon>
        <taxon>Teleostei</taxon>
        <taxon>Neoteleostei</taxon>
        <taxon>Acanthomorphata</taxon>
        <taxon>Ovalentaria</taxon>
        <taxon>Atherinomorphae</taxon>
        <taxon>Cyprinodontiformes</taxon>
        <taxon>Cyprinodontidae</taxon>
        <taxon>Cyprinodon</taxon>
    </lineage>
</organism>